<name>A0A930KYZ7_9MICC</name>
<dbReference type="EMBL" id="JABZXL010000020">
    <property type="protein sequence ID" value="MBF1659603.1"/>
    <property type="molecule type" value="Genomic_DNA"/>
</dbReference>
<accession>A0A930KYZ7</accession>
<sequence>MTDYILRTQEDYERLDREVISFMDNIFIQGDIDLDHSIGEWDIYIRSGNVSAPSSLRSWLTLDGGTLTLVWDGDYQVDIGRYERRRSVVILDGWPGDRVPEDEPSIGVSFIRKGTPVATITYGDGRTETEVGLDLQVAPVGAFDDPGETPEVAASRPPVEEVVSPVHYTWIGQAIVSSGGPERTEDIESWDILDALFPDDPHLWNAGKYLTRLGRKGPGVRRIVDLRKARTYLDRAIRREERDA</sequence>
<reference evidence="1" key="1">
    <citation type="submission" date="2020-04" db="EMBL/GenBank/DDBJ databases">
        <title>Deep metagenomics examines the oral microbiome during advanced dental caries in children, revealing novel taxa and co-occurrences with host molecules.</title>
        <authorList>
            <person name="Baker J.L."/>
            <person name="Morton J.T."/>
            <person name="Dinis M."/>
            <person name="Alvarez R."/>
            <person name="Tran N.C."/>
            <person name="Knight R."/>
            <person name="Edlund A."/>
        </authorList>
    </citation>
    <scope>NUCLEOTIDE SEQUENCE</scope>
    <source>
        <strain evidence="1">JCVI_29_bin.11</strain>
    </source>
</reference>
<organism evidence="1 2">
    <name type="scientific">Rothia mucilaginosa</name>
    <dbReference type="NCBI Taxonomy" id="43675"/>
    <lineage>
        <taxon>Bacteria</taxon>
        <taxon>Bacillati</taxon>
        <taxon>Actinomycetota</taxon>
        <taxon>Actinomycetes</taxon>
        <taxon>Micrococcales</taxon>
        <taxon>Micrococcaceae</taxon>
        <taxon>Rothia</taxon>
    </lineage>
</organism>
<protein>
    <submittedName>
        <fullName evidence="1">DUF3310 domain-containing protein</fullName>
    </submittedName>
</protein>
<proteinExistence type="predicted"/>
<comment type="caution">
    <text evidence="1">The sequence shown here is derived from an EMBL/GenBank/DDBJ whole genome shotgun (WGS) entry which is preliminary data.</text>
</comment>
<gene>
    <name evidence="1" type="ORF">HXO58_07190</name>
</gene>
<evidence type="ECO:0000313" key="1">
    <source>
        <dbReference type="EMBL" id="MBF1659603.1"/>
    </source>
</evidence>
<dbReference type="AlphaFoldDB" id="A0A930KYZ7"/>
<evidence type="ECO:0000313" key="2">
    <source>
        <dbReference type="Proteomes" id="UP000713964"/>
    </source>
</evidence>
<dbReference type="Proteomes" id="UP000713964">
    <property type="component" value="Unassembled WGS sequence"/>
</dbReference>